<dbReference type="PANTHER" id="PTHR11339">
    <property type="entry name" value="EXTRACELLULAR MATRIX GLYCOPROTEIN RELATED"/>
    <property type="match status" value="1"/>
</dbReference>
<dbReference type="InterPro" id="IPR036084">
    <property type="entry name" value="Ser_inhib-like_sf"/>
</dbReference>
<feature type="domain" description="VWFD" evidence="5">
    <location>
        <begin position="450"/>
        <end position="625"/>
    </location>
</feature>
<feature type="domain" description="VWFD" evidence="5">
    <location>
        <begin position="933"/>
        <end position="1105"/>
    </location>
</feature>
<dbReference type="InterPro" id="IPR001846">
    <property type="entry name" value="VWF_type-D"/>
</dbReference>
<name>A0AAD1TIZ5_PELCU</name>
<dbReference type="PANTHER" id="PTHR11339:SF395">
    <property type="entry name" value="GH18 DOMAIN-CONTAINING PROTEIN"/>
    <property type="match status" value="1"/>
</dbReference>
<protein>
    <submittedName>
        <fullName evidence="6">Mucin-6</fullName>
    </submittedName>
</protein>
<dbReference type="SMART" id="SM00215">
    <property type="entry name" value="VWC_out"/>
    <property type="match status" value="2"/>
</dbReference>
<evidence type="ECO:0000259" key="5">
    <source>
        <dbReference type="PROSITE" id="PS51233"/>
    </source>
</evidence>
<proteinExistence type="predicted"/>
<dbReference type="FunFam" id="2.10.25.10:FF:000674">
    <property type="entry name" value="Mucin-2"/>
    <property type="match status" value="1"/>
</dbReference>
<accession>A0AAD1TIZ5</accession>
<keyword evidence="1" id="KW-0677">Repeat</keyword>
<dbReference type="SMART" id="SM00832">
    <property type="entry name" value="C8"/>
    <property type="match status" value="3"/>
</dbReference>
<reference evidence="6" key="1">
    <citation type="submission" date="2022-03" db="EMBL/GenBank/DDBJ databases">
        <authorList>
            <person name="Alioto T."/>
            <person name="Alioto T."/>
            <person name="Gomez Garrido J."/>
        </authorList>
    </citation>
    <scope>NUCLEOTIDE SEQUENCE</scope>
</reference>
<dbReference type="Proteomes" id="UP001295444">
    <property type="component" value="Chromosome 12"/>
</dbReference>
<evidence type="ECO:0000256" key="1">
    <source>
        <dbReference type="ARBA" id="ARBA00022737"/>
    </source>
</evidence>
<keyword evidence="3" id="KW-0325">Glycoprotein</keyword>
<dbReference type="SUPFAM" id="SSF57603">
    <property type="entry name" value="FnI-like domain"/>
    <property type="match status" value="1"/>
</dbReference>
<dbReference type="SUPFAM" id="SSF57567">
    <property type="entry name" value="Serine protease inhibitors"/>
    <property type="match status" value="3"/>
</dbReference>
<dbReference type="CDD" id="cd19941">
    <property type="entry name" value="TIL"/>
    <property type="match status" value="3"/>
</dbReference>
<dbReference type="Pfam" id="PF00094">
    <property type="entry name" value="VWD"/>
    <property type="match status" value="3"/>
</dbReference>
<dbReference type="Gene3D" id="2.10.25.10">
    <property type="entry name" value="Laminin"/>
    <property type="match status" value="3"/>
</dbReference>
<feature type="compositionally biased region" description="Low complexity" evidence="4">
    <location>
        <begin position="1303"/>
        <end position="1326"/>
    </location>
</feature>
<evidence type="ECO:0000313" key="6">
    <source>
        <dbReference type="EMBL" id="CAH2325374.1"/>
    </source>
</evidence>
<keyword evidence="2" id="KW-1015">Disulfide bond</keyword>
<feature type="region of interest" description="Disordered" evidence="4">
    <location>
        <begin position="1298"/>
        <end position="1332"/>
    </location>
</feature>
<keyword evidence="7" id="KW-1185">Reference proteome</keyword>
<dbReference type="InterPro" id="IPR014853">
    <property type="entry name" value="VWF/SSPO/ZAN-like_Cys-rich_dom"/>
</dbReference>
<dbReference type="PROSITE" id="PS51233">
    <property type="entry name" value="VWFD"/>
    <property type="match status" value="3"/>
</dbReference>
<dbReference type="Pfam" id="PF08742">
    <property type="entry name" value="C8"/>
    <property type="match status" value="3"/>
</dbReference>
<feature type="domain" description="VWFD" evidence="5">
    <location>
        <begin position="93"/>
        <end position="262"/>
    </location>
</feature>
<dbReference type="InterPro" id="IPR002919">
    <property type="entry name" value="TIL_dom"/>
</dbReference>
<evidence type="ECO:0000256" key="4">
    <source>
        <dbReference type="SAM" id="MobiDB-lite"/>
    </source>
</evidence>
<sequence>MDNRSCRNHRSSALLEPCKDHSIRPAGSDVRHIASTVLYAIHRDGSFAGNNFLKSNSGSNTQLVFQQYQVALSNDTDDPVASEYDSFDYATKGVCSTWGNNHFFTFDNDLYEFTGTCNYILATVCNTNSPEFNIQVQREGGTAITRIMIQVGSINVVVQGKTITLLGKKINLPFATNGIEISKIGAVTRLSAKQKDFVLIVAWSTDGNLMVELDRKFMNRTCGLCGNFNGVHKDEFVVDGKLMMPYQFASMNQMDDPDVICPMQVPKSSTAYSSRYINQCYSLLDLVGNSCLVPKTPFIKRCQLDLQHCATPGDKNCACATLSQFSTRCSLEYQPVNDWRSKNLCLLVMVTEALEPCEGNQLYKECGAPCSATCSNPSYTCNSHCVYGCFCPPGTVLDDLSKNKTCVQINECPCVVNGEIYNPGDHMTTDCSICQCHMGQWSCKETPCPGRCAIEGGSFITTFDANMYRFHGVCVYVLVTTSMYPQINVTVMASFEKCGLSNSETCLASIIYTSAAGAIIISKQDQIIVDGQLKQLPYVSSDAVVIRESSTHYILYTSFGMEIVVQKNPILNVYIKLERDHFETTRGLCGNFNSKTEDDFLSSSGIVEGTVTVFVDSWKATSNCKPATNIDFNPCSMSISNQIYAETHCSLLVKKGSLFEQCRTLVDPEPYYKRCVYEACNYQETINYICSAMGSYARACASQGLVLKNWRHSTNCTIACSGNQTYSYDTSSCSRTCLSLSNVQLECYPNDIPIEGCNCPLGYYLDDKENCVPKSRCPCYLDETTVIMPNQQTLFNGLTCYCISGKLNCIDYFQNNYSYITINLFFLLEEICESPKVMKTCGSLTEKYGAACAPSCQILATGIQCIPTKCESGCVCPAGTYEDLDGSCVVESDCSCEYGGNIYKTGEMMESECQSCTCNGGQWQCEKNPLCASTCVLYGESHIKTFDGHQFMFEGNCEYTLVTDGCGVNSSHSSFKIVTENVICGTTGVTCSRTIIAYIGETELKMYNENYKITPDSSAQEIKVHENSLYIMFDITITNKFFISLLWNKDMNVFIKILKLGKESVCGLCGNYNGNMKDDYETRSRYVASNQLEFINSWKDRPTCTDATFVTDPCDVNPHRRSWAEKSCSYINSKTFNTCHSVVPTTTYFESCMSDACSCDIGGDCECACNAIAAYAKACLSAGVCVDWRTPHICPVYCDYLNSHIVIEDDPLYNININCTWHYQPCQCPLAPHVYPHQNSEGCYQCGPDKYYDPEKKTCVPCTNDCQEPLVPCKAGTVGLLPDLNKLSPSLGKDEREDLCAKAVQSTTPQTSTATPTTVTETVPSTDSSLSA</sequence>
<dbReference type="InterPro" id="IPR050780">
    <property type="entry name" value="Mucin_vWF_Thrombospondin_sf"/>
</dbReference>
<dbReference type="EMBL" id="OW240923">
    <property type="protein sequence ID" value="CAH2325374.1"/>
    <property type="molecule type" value="Genomic_DNA"/>
</dbReference>
<evidence type="ECO:0000256" key="3">
    <source>
        <dbReference type="ARBA" id="ARBA00023180"/>
    </source>
</evidence>
<dbReference type="SMART" id="SM00216">
    <property type="entry name" value="VWD"/>
    <property type="match status" value="3"/>
</dbReference>
<organism evidence="6 7">
    <name type="scientific">Pelobates cultripes</name>
    <name type="common">Western spadefoot toad</name>
    <dbReference type="NCBI Taxonomy" id="61616"/>
    <lineage>
        <taxon>Eukaryota</taxon>
        <taxon>Metazoa</taxon>
        <taxon>Chordata</taxon>
        <taxon>Craniata</taxon>
        <taxon>Vertebrata</taxon>
        <taxon>Euteleostomi</taxon>
        <taxon>Amphibia</taxon>
        <taxon>Batrachia</taxon>
        <taxon>Anura</taxon>
        <taxon>Pelobatoidea</taxon>
        <taxon>Pelobatidae</taxon>
        <taxon>Pelobates</taxon>
    </lineage>
</organism>
<dbReference type="InterPro" id="IPR001007">
    <property type="entry name" value="VWF_dom"/>
</dbReference>
<evidence type="ECO:0000256" key="2">
    <source>
        <dbReference type="ARBA" id="ARBA00023157"/>
    </source>
</evidence>
<evidence type="ECO:0000313" key="7">
    <source>
        <dbReference type="Proteomes" id="UP001295444"/>
    </source>
</evidence>
<dbReference type="Pfam" id="PF01826">
    <property type="entry name" value="TIL"/>
    <property type="match status" value="2"/>
</dbReference>
<gene>
    <name evidence="6" type="ORF">PECUL_23A058487</name>
</gene>